<evidence type="ECO:0000313" key="4">
    <source>
        <dbReference type="Proteomes" id="UP000472265"/>
    </source>
</evidence>
<dbReference type="InterPro" id="IPR029071">
    <property type="entry name" value="Ubiquitin-like_domsf"/>
</dbReference>
<evidence type="ECO:0000259" key="2">
    <source>
        <dbReference type="PROSITE" id="PS50053"/>
    </source>
</evidence>
<accession>A0A671V2F3</accession>
<dbReference type="InterPro" id="IPR000626">
    <property type="entry name" value="Ubiquitin-like_dom"/>
</dbReference>
<reference evidence="3" key="2">
    <citation type="submission" date="2025-08" db="UniProtKB">
        <authorList>
            <consortium name="Ensembl"/>
        </authorList>
    </citation>
    <scope>IDENTIFICATION</scope>
</reference>
<sequence>LGVVQIKVRHYTGEERNIELCDTEEQLKRITVLQLKEKIKTLFRISGRITTRLIFAGRQLEDQRLLSDYGISSGAQFVNLHSRGTSVQMMSSKSTEAESRNPQTKCI</sequence>
<reference evidence="3" key="3">
    <citation type="submission" date="2025-09" db="UniProtKB">
        <authorList>
            <consortium name="Ensembl"/>
        </authorList>
    </citation>
    <scope>IDENTIFICATION</scope>
</reference>
<dbReference type="SUPFAM" id="SSF54236">
    <property type="entry name" value="Ubiquitin-like"/>
    <property type="match status" value="1"/>
</dbReference>
<dbReference type="AlphaFoldDB" id="A0A671V2F3"/>
<reference evidence="3" key="1">
    <citation type="submission" date="2021-04" db="EMBL/GenBank/DDBJ databases">
        <authorList>
            <consortium name="Wellcome Sanger Institute Data Sharing"/>
        </authorList>
    </citation>
    <scope>NUCLEOTIDE SEQUENCE [LARGE SCALE GENOMIC DNA]</scope>
</reference>
<dbReference type="CDD" id="cd17039">
    <property type="entry name" value="Ubl_ubiquitin_like"/>
    <property type="match status" value="1"/>
</dbReference>
<keyword evidence="4" id="KW-1185">Reference proteome</keyword>
<dbReference type="Pfam" id="PF00240">
    <property type="entry name" value="ubiquitin"/>
    <property type="match status" value="1"/>
</dbReference>
<feature type="domain" description="Ubiquitin-like" evidence="2">
    <location>
        <begin position="31"/>
        <end position="74"/>
    </location>
</feature>
<organism evidence="3 4">
    <name type="scientific">Sparus aurata</name>
    <name type="common">Gilthead sea bream</name>
    <dbReference type="NCBI Taxonomy" id="8175"/>
    <lineage>
        <taxon>Eukaryota</taxon>
        <taxon>Metazoa</taxon>
        <taxon>Chordata</taxon>
        <taxon>Craniata</taxon>
        <taxon>Vertebrata</taxon>
        <taxon>Euteleostomi</taxon>
        <taxon>Actinopterygii</taxon>
        <taxon>Neopterygii</taxon>
        <taxon>Teleostei</taxon>
        <taxon>Neoteleostei</taxon>
        <taxon>Acanthomorphata</taxon>
        <taxon>Eupercaria</taxon>
        <taxon>Spariformes</taxon>
        <taxon>Sparidae</taxon>
        <taxon>Sparus</taxon>
    </lineage>
</organism>
<dbReference type="Ensembl" id="ENSSAUT00010020159.1">
    <property type="protein sequence ID" value="ENSSAUP00010019055.1"/>
    <property type="gene ID" value="ENSSAUG00010008611.1"/>
</dbReference>
<dbReference type="GeneTree" id="ENSGT01120000273238"/>
<dbReference type="PROSITE" id="PS50053">
    <property type="entry name" value="UBIQUITIN_2"/>
    <property type="match status" value="1"/>
</dbReference>
<dbReference type="InParanoid" id="A0A671V2F3"/>
<evidence type="ECO:0000256" key="1">
    <source>
        <dbReference type="SAM" id="MobiDB-lite"/>
    </source>
</evidence>
<name>A0A671V2F3_SPAAU</name>
<protein>
    <recommendedName>
        <fullName evidence="2">Ubiquitin-like domain-containing protein</fullName>
    </recommendedName>
</protein>
<evidence type="ECO:0000313" key="3">
    <source>
        <dbReference type="Ensembl" id="ENSSAUP00010019055.1"/>
    </source>
</evidence>
<feature type="region of interest" description="Disordered" evidence="1">
    <location>
        <begin position="88"/>
        <end position="107"/>
    </location>
</feature>
<dbReference type="SMART" id="SM00213">
    <property type="entry name" value="UBQ"/>
    <property type="match status" value="1"/>
</dbReference>
<dbReference type="Proteomes" id="UP000472265">
    <property type="component" value="Chromosome 10"/>
</dbReference>
<dbReference type="Gene3D" id="3.10.20.90">
    <property type="entry name" value="Phosphatidylinositol 3-kinase Catalytic Subunit, Chain A, domain 1"/>
    <property type="match status" value="1"/>
</dbReference>
<proteinExistence type="predicted"/>